<accession>A0A0D0BE94</accession>
<keyword evidence="2" id="KW-1185">Reference proteome</keyword>
<organism evidence="1 2">
    <name type="scientific">Collybiopsis luxurians FD-317 M1</name>
    <dbReference type="NCBI Taxonomy" id="944289"/>
    <lineage>
        <taxon>Eukaryota</taxon>
        <taxon>Fungi</taxon>
        <taxon>Dikarya</taxon>
        <taxon>Basidiomycota</taxon>
        <taxon>Agaricomycotina</taxon>
        <taxon>Agaricomycetes</taxon>
        <taxon>Agaricomycetidae</taxon>
        <taxon>Agaricales</taxon>
        <taxon>Marasmiineae</taxon>
        <taxon>Omphalotaceae</taxon>
        <taxon>Collybiopsis</taxon>
        <taxon>Collybiopsis luxurians</taxon>
    </lineage>
</organism>
<gene>
    <name evidence="1" type="ORF">GYMLUDRAFT_563159</name>
</gene>
<reference evidence="1 2" key="1">
    <citation type="submission" date="2014-04" db="EMBL/GenBank/DDBJ databases">
        <title>Evolutionary Origins and Diversification of the Mycorrhizal Mutualists.</title>
        <authorList>
            <consortium name="DOE Joint Genome Institute"/>
            <consortium name="Mycorrhizal Genomics Consortium"/>
            <person name="Kohler A."/>
            <person name="Kuo A."/>
            <person name="Nagy L.G."/>
            <person name="Floudas D."/>
            <person name="Copeland A."/>
            <person name="Barry K.W."/>
            <person name="Cichocki N."/>
            <person name="Veneault-Fourrey C."/>
            <person name="LaButti K."/>
            <person name="Lindquist E.A."/>
            <person name="Lipzen A."/>
            <person name="Lundell T."/>
            <person name="Morin E."/>
            <person name="Murat C."/>
            <person name="Riley R."/>
            <person name="Ohm R."/>
            <person name="Sun H."/>
            <person name="Tunlid A."/>
            <person name="Henrissat B."/>
            <person name="Grigoriev I.V."/>
            <person name="Hibbett D.S."/>
            <person name="Martin F."/>
        </authorList>
    </citation>
    <scope>NUCLEOTIDE SEQUENCE [LARGE SCALE GENOMIC DNA]</scope>
    <source>
        <strain evidence="1 2">FD-317 M1</strain>
    </source>
</reference>
<dbReference type="Proteomes" id="UP000053593">
    <property type="component" value="Unassembled WGS sequence"/>
</dbReference>
<name>A0A0D0BE94_9AGAR</name>
<proteinExistence type="predicted"/>
<evidence type="ECO:0000313" key="1">
    <source>
        <dbReference type="EMBL" id="KIK62075.1"/>
    </source>
</evidence>
<dbReference type="AlphaFoldDB" id="A0A0D0BE94"/>
<protein>
    <submittedName>
        <fullName evidence="1">Uncharacterized protein</fullName>
    </submittedName>
</protein>
<sequence>MPLLLFTISGATKQTFVNNPLVTTGDHPNVLILHESALDLSSYAPSQLLSLAVLQPNDDPDSEGFVHGKLVRPPRTGNRF</sequence>
<evidence type="ECO:0000313" key="2">
    <source>
        <dbReference type="Proteomes" id="UP000053593"/>
    </source>
</evidence>
<dbReference type="EMBL" id="KN834769">
    <property type="protein sequence ID" value="KIK62075.1"/>
    <property type="molecule type" value="Genomic_DNA"/>
</dbReference>
<dbReference type="HOGENOM" id="CLU_2590004_0_0_1"/>